<evidence type="ECO:0000313" key="3">
    <source>
        <dbReference type="Proteomes" id="UP000735302"/>
    </source>
</evidence>
<dbReference type="EMBL" id="BLXT01008617">
    <property type="protein sequence ID" value="GFO50625.1"/>
    <property type="molecule type" value="Genomic_DNA"/>
</dbReference>
<keyword evidence="3" id="KW-1185">Reference proteome</keyword>
<dbReference type="InterPro" id="IPR005312">
    <property type="entry name" value="DUF1759"/>
</dbReference>
<evidence type="ECO:0000256" key="1">
    <source>
        <dbReference type="SAM" id="MobiDB-lite"/>
    </source>
</evidence>
<feature type="region of interest" description="Disordered" evidence="1">
    <location>
        <begin position="47"/>
        <end position="97"/>
    </location>
</feature>
<accession>A0AAV4E2U3</accession>
<proteinExistence type="predicted"/>
<gene>
    <name evidence="2" type="ORF">PoB_007713000</name>
</gene>
<sequence>MSAVNKSSYSQSLLLGNARSSLKGLALTAVKYDTAKEMLLRRFSRTEKEIQRRERSPQLDLAADRSSASGKSEVKKKPSKTTGSGLIASGGDTSSSNKKCGFCSRPHYNKKCPIKGLSADQRKEKVKSMKLCFKCLSTKQSVQSCQKTCFFCRGLHHSTLHRQRSVLCRRLSVFQRRQTSVQQHPVDQHLLGSRSFQGATEWLVLTIQPHRKIPQSIHLMKSIPC</sequence>
<protein>
    <submittedName>
        <fullName evidence="2">Bel12-ag transposon polyprotein</fullName>
    </submittedName>
</protein>
<dbReference type="AlphaFoldDB" id="A0AAV4E2U3"/>
<dbReference type="Proteomes" id="UP000735302">
    <property type="component" value="Unassembled WGS sequence"/>
</dbReference>
<organism evidence="2 3">
    <name type="scientific">Plakobranchus ocellatus</name>
    <dbReference type="NCBI Taxonomy" id="259542"/>
    <lineage>
        <taxon>Eukaryota</taxon>
        <taxon>Metazoa</taxon>
        <taxon>Spiralia</taxon>
        <taxon>Lophotrochozoa</taxon>
        <taxon>Mollusca</taxon>
        <taxon>Gastropoda</taxon>
        <taxon>Heterobranchia</taxon>
        <taxon>Euthyneura</taxon>
        <taxon>Panpulmonata</taxon>
        <taxon>Sacoglossa</taxon>
        <taxon>Placobranchoidea</taxon>
        <taxon>Plakobranchidae</taxon>
        <taxon>Plakobranchus</taxon>
    </lineage>
</organism>
<name>A0AAV4E2U3_9GAST</name>
<feature type="compositionally biased region" description="Basic and acidic residues" evidence="1">
    <location>
        <begin position="47"/>
        <end position="57"/>
    </location>
</feature>
<reference evidence="2 3" key="1">
    <citation type="journal article" date="2021" name="Elife">
        <title>Chloroplast acquisition without the gene transfer in kleptoplastic sea slugs, Plakobranchus ocellatus.</title>
        <authorList>
            <person name="Maeda T."/>
            <person name="Takahashi S."/>
            <person name="Yoshida T."/>
            <person name="Shimamura S."/>
            <person name="Takaki Y."/>
            <person name="Nagai Y."/>
            <person name="Toyoda A."/>
            <person name="Suzuki Y."/>
            <person name="Arimoto A."/>
            <person name="Ishii H."/>
            <person name="Satoh N."/>
            <person name="Nishiyama T."/>
            <person name="Hasebe M."/>
            <person name="Maruyama T."/>
            <person name="Minagawa J."/>
            <person name="Obokata J."/>
            <person name="Shigenobu S."/>
        </authorList>
    </citation>
    <scope>NUCLEOTIDE SEQUENCE [LARGE SCALE GENOMIC DNA]</scope>
</reference>
<dbReference type="Pfam" id="PF03564">
    <property type="entry name" value="DUF1759"/>
    <property type="match status" value="1"/>
</dbReference>
<comment type="caution">
    <text evidence="2">The sequence shown here is derived from an EMBL/GenBank/DDBJ whole genome shotgun (WGS) entry which is preliminary data.</text>
</comment>
<evidence type="ECO:0000313" key="2">
    <source>
        <dbReference type="EMBL" id="GFO50625.1"/>
    </source>
</evidence>